<dbReference type="PROSITE" id="PS50188">
    <property type="entry name" value="B302_SPRY"/>
    <property type="match status" value="1"/>
</dbReference>
<protein>
    <submittedName>
        <fullName evidence="8">B30.2/SPRY domain-containing protein</fullName>
    </submittedName>
</protein>
<dbReference type="EMBL" id="UYYG01001152">
    <property type="protein sequence ID" value="VDN55359.1"/>
    <property type="molecule type" value="Genomic_DNA"/>
</dbReference>
<dbReference type="OrthoDB" id="515692at2759"/>
<dbReference type="GO" id="GO:0000976">
    <property type="term" value="F:transcription cis-regulatory region binding"/>
    <property type="evidence" value="ECO:0007669"/>
    <property type="project" value="TreeGrafter"/>
</dbReference>
<evidence type="ECO:0000256" key="2">
    <source>
        <dbReference type="ARBA" id="ARBA00023242"/>
    </source>
</evidence>
<dbReference type="STRING" id="318479.A0A0N4U2Q2"/>
<organism evidence="6 8">
    <name type="scientific">Dracunculus medinensis</name>
    <name type="common">Guinea worm</name>
    <dbReference type="NCBI Taxonomy" id="318479"/>
    <lineage>
        <taxon>Eukaryota</taxon>
        <taxon>Metazoa</taxon>
        <taxon>Ecdysozoa</taxon>
        <taxon>Nematoda</taxon>
        <taxon>Chromadorea</taxon>
        <taxon>Rhabditida</taxon>
        <taxon>Spirurina</taxon>
        <taxon>Dracunculoidea</taxon>
        <taxon>Dracunculidae</taxon>
        <taxon>Dracunculus</taxon>
    </lineage>
</organism>
<dbReference type="InterPro" id="IPR043136">
    <property type="entry name" value="B30.2/SPRY_sf"/>
</dbReference>
<dbReference type="Pfam" id="PF21198">
    <property type="entry name" value="ASH2L-like_WH"/>
    <property type="match status" value="1"/>
</dbReference>
<dbReference type="PANTHER" id="PTHR10598">
    <property type="entry name" value="SET1/ASH2 HISTONE METHYLTRANSFERASE COMPLEX SUBUNIT ASH2"/>
    <property type="match status" value="1"/>
</dbReference>
<dbReference type="PANTHER" id="PTHR10598:SF0">
    <property type="entry name" value="SET1_ASH2 HISTONE METHYLTRANSFERASE COMPLEX SUBUNIT ASH2"/>
    <property type="match status" value="1"/>
</dbReference>
<dbReference type="Gene3D" id="2.60.120.920">
    <property type="match status" value="1"/>
</dbReference>
<dbReference type="GO" id="GO:0048188">
    <property type="term" value="C:Set1C/COMPASS complex"/>
    <property type="evidence" value="ECO:0007669"/>
    <property type="project" value="InterPro"/>
</dbReference>
<dbReference type="InterPro" id="IPR053835">
    <property type="entry name" value="ASH2L-like_WH"/>
</dbReference>
<feature type="domain" description="B30.2/SPRY" evidence="4">
    <location>
        <begin position="260"/>
        <end position="460"/>
    </location>
</feature>
<dbReference type="Proteomes" id="UP000038040">
    <property type="component" value="Unplaced"/>
</dbReference>
<dbReference type="Pfam" id="PF00622">
    <property type="entry name" value="SPRY"/>
    <property type="match status" value="1"/>
</dbReference>
<dbReference type="CDD" id="cd12872">
    <property type="entry name" value="SPRY_Ash2"/>
    <property type="match status" value="1"/>
</dbReference>
<proteinExistence type="predicted"/>
<dbReference type="AlphaFoldDB" id="A0A0N4U2Q2"/>
<comment type="subcellular location">
    <subcellularLocation>
        <location evidence="1">Nucleus</location>
    </subcellularLocation>
</comment>
<gene>
    <name evidence="5" type="ORF">DME_LOCUS5332</name>
</gene>
<dbReference type="Proteomes" id="UP000274756">
    <property type="component" value="Unassembled WGS sequence"/>
</dbReference>
<feature type="region of interest" description="Disordered" evidence="3">
    <location>
        <begin position="173"/>
        <end position="216"/>
    </location>
</feature>
<evidence type="ECO:0000259" key="4">
    <source>
        <dbReference type="PROSITE" id="PS50188"/>
    </source>
</evidence>
<name>A0A0N4U2Q2_DRAME</name>
<dbReference type="InterPro" id="IPR013320">
    <property type="entry name" value="ConA-like_dom_sf"/>
</dbReference>
<keyword evidence="7" id="KW-1185">Reference proteome</keyword>
<dbReference type="SUPFAM" id="SSF49899">
    <property type="entry name" value="Concanavalin A-like lectins/glucanases"/>
    <property type="match status" value="1"/>
</dbReference>
<dbReference type="WBParaSite" id="DME_0000097201-mRNA-1">
    <property type="protein sequence ID" value="DME_0000097201-mRNA-1"/>
    <property type="gene ID" value="DME_0000097201"/>
</dbReference>
<reference evidence="5 7" key="2">
    <citation type="submission" date="2018-11" db="EMBL/GenBank/DDBJ databases">
        <authorList>
            <consortium name="Pathogen Informatics"/>
        </authorList>
    </citation>
    <scope>NUCLEOTIDE SEQUENCE [LARGE SCALE GENOMIC DNA]</scope>
</reference>
<feature type="compositionally biased region" description="Basic and acidic residues" evidence="3">
    <location>
        <begin position="187"/>
        <end position="205"/>
    </location>
</feature>
<accession>A0A0N4U2Q2</accession>
<evidence type="ECO:0000313" key="5">
    <source>
        <dbReference type="EMBL" id="VDN55359.1"/>
    </source>
</evidence>
<evidence type="ECO:0000313" key="6">
    <source>
        <dbReference type="Proteomes" id="UP000038040"/>
    </source>
</evidence>
<evidence type="ECO:0000313" key="7">
    <source>
        <dbReference type="Proteomes" id="UP000274756"/>
    </source>
</evidence>
<evidence type="ECO:0000256" key="3">
    <source>
        <dbReference type="SAM" id="MobiDB-lite"/>
    </source>
</evidence>
<dbReference type="SMART" id="SM00449">
    <property type="entry name" value="SPRY"/>
    <property type="match status" value="1"/>
</dbReference>
<reference evidence="8" key="1">
    <citation type="submission" date="2017-02" db="UniProtKB">
        <authorList>
            <consortium name="WormBaseParasite"/>
        </authorList>
    </citation>
    <scope>IDENTIFICATION</scope>
</reference>
<evidence type="ECO:0000313" key="8">
    <source>
        <dbReference type="WBParaSite" id="DME_0000097201-mRNA-1"/>
    </source>
</evidence>
<keyword evidence="2" id="KW-0539">Nucleus</keyword>
<dbReference type="Gene3D" id="3.90.980.20">
    <property type="match status" value="1"/>
</dbReference>
<evidence type="ECO:0000256" key="1">
    <source>
        <dbReference type="ARBA" id="ARBA00004123"/>
    </source>
</evidence>
<sequence>MRSKLTRTELIKPVSSSVCYCDGKRELGSLELFCAICRKCYGLSFMVCYVFNCGDCSPTKSETWTPKQANFVHMCVTVLANLTYNVIKDKEDAIRDGVLVNPIFFNIESEIIPYFNAQWENLTSMTRRVKNTWHQTLLRALTKETDLFETSEDGQSFALRERDLLSIGPAHEPLKQIGKSKGSGNISHRECKDQERIDESSDGPKTRGSKRRNAEGGLNALKKAKYTADYASTRISGMAVPIDFPFNREGYRYYLVEKDMSVPNREVFEQEDIYGKPIPAHTYRITTHPTVTLSPNDRAFQLKLSDDRLSVTGFEGYCVARATHHISHGTYYYEVVFVSQPPGSHVRIGWSQAVAPVQACLGYNQFSYSWRSLKGTVFHQAKGKHYASGGFKEGDVLGCLISLPSCPSDPNYDCMSVNSLPQSSSYLFPSHKDLPLINFKHNYFYEEKDEIQNLIKDLKVASGSYMDFLIRLQIEFFLNGISCGIAFRDIYAGFYFPAVSLFQSATVKCNFGPDFYFSLPDGAKAMCERVEEMQIEQTISDVLFLVENEKRLAEEARNYRS</sequence>
<dbReference type="InterPro" id="IPR001870">
    <property type="entry name" value="B30.2/SPRY"/>
</dbReference>
<dbReference type="InterPro" id="IPR003877">
    <property type="entry name" value="SPRY_dom"/>
</dbReference>
<dbReference type="InterPro" id="IPR037353">
    <property type="entry name" value="ASH2"/>
</dbReference>